<gene>
    <name evidence="1" type="ORF">G9H71_10445</name>
</gene>
<protein>
    <submittedName>
        <fullName evidence="1">Uncharacterized protein</fullName>
    </submittedName>
</protein>
<dbReference type="Gene3D" id="3.40.50.300">
    <property type="entry name" value="P-loop containing nucleotide triphosphate hydrolases"/>
    <property type="match status" value="1"/>
</dbReference>
<comment type="caution">
    <text evidence="1">The sequence shown here is derived from an EMBL/GenBank/DDBJ whole genome shotgun (WGS) entry which is preliminary data.</text>
</comment>
<dbReference type="Proteomes" id="UP000800981">
    <property type="component" value="Unassembled WGS sequence"/>
</dbReference>
<keyword evidence="2" id="KW-1185">Reference proteome</keyword>
<name>A0ABX0GWN0_9ACTN</name>
<evidence type="ECO:0000313" key="2">
    <source>
        <dbReference type="Proteomes" id="UP000800981"/>
    </source>
</evidence>
<organism evidence="1 2">
    <name type="scientific">Motilibacter deserti</name>
    <dbReference type="NCBI Taxonomy" id="2714956"/>
    <lineage>
        <taxon>Bacteria</taxon>
        <taxon>Bacillati</taxon>
        <taxon>Actinomycetota</taxon>
        <taxon>Actinomycetes</taxon>
        <taxon>Motilibacterales</taxon>
        <taxon>Motilibacteraceae</taxon>
        <taxon>Motilibacter</taxon>
    </lineage>
</organism>
<reference evidence="1 2" key="1">
    <citation type="submission" date="2020-03" db="EMBL/GenBank/DDBJ databases">
        <title>Two novel Motilibacter sp.</title>
        <authorList>
            <person name="Liu S."/>
        </authorList>
    </citation>
    <scope>NUCLEOTIDE SEQUENCE [LARGE SCALE GENOMIC DNA]</scope>
    <source>
        <strain evidence="1 2">E257</strain>
    </source>
</reference>
<dbReference type="EMBL" id="JAANNP010000004">
    <property type="protein sequence ID" value="NHC14199.1"/>
    <property type="molecule type" value="Genomic_DNA"/>
</dbReference>
<proteinExistence type="predicted"/>
<dbReference type="RefSeq" id="WP_166281460.1">
    <property type="nucleotide sequence ID" value="NZ_JAANNP010000004.1"/>
</dbReference>
<accession>A0ABX0GWN0</accession>
<sequence>MALVEWLLVRAARDGHTWSPELVLRSALAALEVPDPAAAVAAAADLGGVVAPAEGALALTGLALVEEEAAEEVERLLVTGGGVRCVVGPAGAARAAAAGRGAAAARADDAERLDAAALRDLAAEVEDGEELVLAGDPALLPGATGQVLRDLVRSGLVEVEEVEAGADPGVPEPLARLQAAVRRGELPAPAELATPGREVVVVPAGSDEQAVVRAAQLVGTSIPRAFGLPAEQVGVLTPSARGPAGARALSSALGREALPVAEAAGKRWGAVVLVLPGSSAGALSRELVLTALAAAGRHVSIVTSAGPALPRAVARVAYRPRRSRLAELLAGP</sequence>
<evidence type="ECO:0000313" key="1">
    <source>
        <dbReference type="EMBL" id="NHC14199.1"/>
    </source>
</evidence>
<dbReference type="InterPro" id="IPR027417">
    <property type="entry name" value="P-loop_NTPase"/>
</dbReference>